<organism evidence="2 3">
    <name type="scientific">Hymenolepis diminuta</name>
    <name type="common">Rat tapeworm</name>
    <dbReference type="NCBI Taxonomy" id="6216"/>
    <lineage>
        <taxon>Eukaryota</taxon>
        <taxon>Metazoa</taxon>
        <taxon>Spiralia</taxon>
        <taxon>Lophotrochozoa</taxon>
        <taxon>Platyhelminthes</taxon>
        <taxon>Cestoda</taxon>
        <taxon>Eucestoda</taxon>
        <taxon>Cyclophyllidea</taxon>
        <taxon>Hymenolepididae</taxon>
        <taxon>Hymenolepis</taxon>
    </lineage>
</organism>
<accession>A0A564Y808</accession>
<evidence type="ECO:0000256" key="1">
    <source>
        <dbReference type="SAM" id="MobiDB-lite"/>
    </source>
</evidence>
<name>A0A564Y808_HYMDI</name>
<evidence type="ECO:0000313" key="2">
    <source>
        <dbReference type="EMBL" id="VUZ43411.1"/>
    </source>
</evidence>
<dbReference type="Proteomes" id="UP000321570">
    <property type="component" value="Unassembled WGS sequence"/>
</dbReference>
<dbReference type="AlphaFoldDB" id="A0A564Y808"/>
<keyword evidence="3" id="KW-1185">Reference proteome</keyword>
<proteinExistence type="predicted"/>
<feature type="compositionally biased region" description="Basic and acidic residues" evidence="1">
    <location>
        <begin position="29"/>
        <end position="39"/>
    </location>
</feature>
<feature type="compositionally biased region" description="Basic residues" evidence="1">
    <location>
        <begin position="79"/>
        <end position="88"/>
    </location>
</feature>
<sequence length="110" mass="12437">MICPMSDFVRLNLAPPICVSNEDIRRQCTERKQESEKKSVSRKAKSAVGQVAESIASLNKDMKQNENSQKNPHECVPIRSRKKGKKRKQDLEVVPAIVNKSKFKSKVKTA</sequence>
<reference evidence="2 3" key="1">
    <citation type="submission" date="2019-07" db="EMBL/GenBank/DDBJ databases">
        <authorList>
            <person name="Jastrzebski P J."/>
            <person name="Paukszto L."/>
            <person name="Jastrzebski P J."/>
        </authorList>
    </citation>
    <scope>NUCLEOTIDE SEQUENCE [LARGE SCALE GENOMIC DNA]</scope>
    <source>
        <strain evidence="2 3">WMS-il1</strain>
    </source>
</reference>
<gene>
    <name evidence="2" type="ORF">WMSIL1_LOCUS3769</name>
</gene>
<feature type="region of interest" description="Disordered" evidence="1">
    <location>
        <begin position="29"/>
        <end position="93"/>
    </location>
</feature>
<evidence type="ECO:0000313" key="3">
    <source>
        <dbReference type="Proteomes" id="UP000321570"/>
    </source>
</evidence>
<protein>
    <submittedName>
        <fullName evidence="2">Uncharacterized protein</fullName>
    </submittedName>
</protein>
<dbReference type="EMBL" id="CABIJS010000111">
    <property type="protein sequence ID" value="VUZ43411.1"/>
    <property type="molecule type" value="Genomic_DNA"/>
</dbReference>